<organism evidence="2">
    <name type="scientific">hydrothermal vent metagenome</name>
    <dbReference type="NCBI Taxonomy" id="652676"/>
    <lineage>
        <taxon>unclassified sequences</taxon>
        <taxon>metagenomes</taxon>
        <taxon>ecological metagenomes</taxon>
    </lineage>
</organism>
<dbReference type="AlphaFoldDB" id="A0A3B0TG44"/>
<feature type="transmembrane region" description="Helical" evidence="1">
    <location>
        <begin position="306"/>
        <end position="326"/>
    </location>
</feature>
<dbReference type="EMBL" id="UOEL01000144">
    <property type="protein sequence ID" value="VAW17601.1"/>
    <property type="molecule type" value="Genomic_DNA"/>
</dbReference>
<gene>
    <name evidence="2" type="ORF">MNBD_BACTEROID03-1967</name>
</gene>
<name>A0A3B0TG44_9ZZZZ</name>
<proteinExistence type="predicted"/>
<sequence>MAEQIQPNTPQPSDEIDLGQLLEMAGRGLKKLGNVFLRLFIYLKKSAFILIGLIALGVALNFLLNSFVPKKLKTDVIVRPNFESTNYLYDVVDEISSNISTKNESFFNDMGIQLADLKGFGIEIEAIEDAEEKNGDALIEEMKYLEVLQNFKDESFVIDILKSELFQKSIVEHKITFSYKDPKKGTVAVEKMLEYINGNPYFDDLRKVHAKNAKSRIESNLGLIDQVDKLITNYTNSLLVQKDNSSGSSVYLEKENEFTSLLELKNDLIKEIEEKKVEILNQANVLNIINLGKSQKLKKPFFNKRIVATPTYLVLAFFLFSIFGYINRKAKEIE</sequence>
<reference evidence="2" key="1">
    <citation type="submission" date="2018-06" db="EMBL/GenBank/DDBJ databases">
        <authorList>
            <person name="Zhirakovskaya E."/>
        </authorList>
    </citation>
    <scope>NUCLEOTIDE SEQUENCE</scope>
</reference>
<protein>
    <submittedName>
        <fullName evidence="2">Uncharacterized protein</fullName>
    </submittedName>
</protein>
<evidence type="ECO:0000313" key="2">
    <source>
        <dbReference type="EMBL" id="VAW17601.1"/>
    </source>
</evidence>
<evidence type="ECO:0000256" key="1">
    <source>
        <dbReference type="SAM" id="Phobius"/>
    </source>
</evidence>
<keyword evidence="1" id="KW-1133">Transmembrane helix</keyword>
<accession>A0A3B0TG44</accession>
<keyword evidence="1" id="KW-0812">Transmembrane</keyword>
<feature type="transmembrane region" description="Helical" evidence="1">
    <location>
        <begin position="46"/>
        <end position="64"/>
    </location>
</feature>
<keyword evidence="1" id="KW-0472">Membrane</keyword>